<keyword evidence="4" id="KW-1185">Reference proteome</keyword>
<evidence type="ECO:0000313" key="3">
    <source>
        <dbReference type="EMBL" id="ROV96520.1"/>
    </source>
</evidence>
<dbReference type="AlphaFoldDB" id="A0A423VZN3"/>
<gene>
    <name evidence="3" type="ORF">VMCG_07797</name>
</gene>
<evidence type="ECO:0000313" key="4">
    <source>
        <dbReference type="Proteomes" id="UP000283895"/>
    </source>
</evidence>
<evidence type="ECO:0000256" key="1">
    <source>
        <dbReference type="SAM" id="MobiDB-lite"/>
    </source>
</evidence>
<reference evidence="3 4" key="1">
    <citation type="submission" date="2015-09" db="EMBL/GenBank/DDBJ databases">
        <title>Host preference determinants of Valsa canker pathogens revealed by comparative genomics.</title>
        <authorList>
            <person name="Yin Z."/>
            <person name="Huang L."/>
        </authorList>
    </citation>
    <scope>NUCLEOTIDE SEQUENCE [LARGE SCALE GENOMIC DNA]</scope>
    <source>
        <strain evidence="3 4">03-1</strain>
    </source>
</reference>
<dbReference type="Gene3D" id="1.10.10.60">
    <property type="entry name" value="Homeodomain-like"/>
    <property type="match status" value="1"/>
</dbReference>
<dbReference type="Proteomes" id="UP000283895">
    <property type="component" value="Unassembled WGS sequence"/>
</dbReference>
<feature type="compositionally biased region" description="Acidic residues" evidence="1">
    <location>
        <begin position="353"/>
        <end position="366"/>
    </location>
</feature>
<feature type="domain" description="Myb-like" evidence="2">
    <location>
        <begin position="275"/>
        <end position="324"/>
    </location>
</feature>
<dbReference type="SMART" id="SM00717">
    <property type="entry name" value="SANT"/>
    <property type="match status" value="1"/>
</dbReference>
<organism evidence="3 4">
    <name type="scientific">Cytospora schulzeri</name>
    <dbReference type="NCBI Taxonomy" id="448051"/>
    <lineage>
        <taxon>Eukaryota</taxon>
        <taxon>Fungi</taxon>
        <taxon>Dikarya</taxon>
        <taxon>Ascomycota</taxon>
        <taxon>Pezizomycotina</taxon>
        <taxon>Sordariomycetes</taxon>
        <taxon>Sordariomycetidae</taxon>
        <taxon>Diaporthales</taxon>
        <taxon>Cytosporaceae</taxon>
        <taxon>Cytospora</taxon>
    </lineage>
</organism>
<name>A0A423VZN3_9PEZI</name>
<evidence type="ECO:0000259" key="2">
    <source>
        <dbReference type="PROSITE" id="PS50090"/>
    </source>
</evidence>
<dbReference type="InterPro" id="IPR001005">
    <property type="entry name" value="SANT/Myb"/>
</dbReference>
<protein>
    <recommendedName>
        <fullName evidence="2">Myb-like domain-containing protein</fullName>
    </recommendedName>
</protein>
<proteinExistence type="predicted"/>
<dbReference type="InterPro" id="IPR009057">
    <property type="entry name" value="Homeodomain-like_sf"/>
</dbReference>
<dbReference type="CDD" id="cd00167">
    <property type="entry name" value="SANT"/>
    <property type="match status" value="1"/>
</dbReference>
<accession>A0A423VZN3</accession>
<comment type="caution">
    <text evidence="3">The sequence shown here is derived from an EMBL/GenBank/DDBJ whole genome shotgun (WGS) entry which is preliminary data.</text>
</comment>
<feature type="region of interest" description="Disordered" evidence="1">
    <location>
        <begin position="205"/>
        <end position="239"/>
    </location>
</feature>
<sequence length="366" mass="40720">MDTQDVIDLTGRAADSVLRFRTVAFTPRPVLDAKSFKAAIATQIRAVAKEEGNRFETPLTDVVRYAGIAVSRAVQGWNKVSDRENHIDREWFRNCVCDLVSGAVNAIGQKAFEYNNLNASEYIDPDDYDPFDVTTYSTDRRSNSPSSSSDVDLAYYGFARGASKTTAAQSRHDDGGDEPDTPTLPLHHEVNRGWKAIHNLAASHTSNNSTANFLEATTPLRRKRDGPSREGDNSDPDLKVTMHRSKRLRSYETSPTAAAFAAVRPTTMRDGASIKKKVVRVSWTEEEVNTLFKGRQDGKDWDTIHATLPRHTRGACQNKYREVSKQREKREISVVAQDKTEVVSSPSSGFQGDAEDDGVDENDMQD</sequence>
<dbReference type="SUPFAM" id="SSF46689">
    <property type="entry name" value="Homeodomain-like"/>
    <property type="match status" value="1"/>
</dbReference>
<dbReference type="OrthoDB" id="5217552at2759"/>
<dbReference type="PROSITE" id="PS50090">
    <property type="entry name" value="MYB_LIKE"/>
    <property type="match status" value="1"/>
</dbReference>
<feature type="region of interest" description="Disordered" evidence="1">
    <location>
        <begin position="338"/>
        <end position="366"/>
    </location>
</feature>
<feature type="region of interest" description="Disordered" evidence="1">
    <location>
        <begin position="164"/>
        <end position="187"/>
    </location>
</feature>
<dbReference type="EMBL" id="LKEA01000032">
    <property type="protein sequence ID" value="ROV96520.1"/>
    <property type="molecule type" value="Genomic_DNA"/>
</dbReference>
<feature type="compositionally biased region" description="Basic and acidic residues" evidence="1">
    <location>
        <begin position="225"/>
        <end position="239"/>
    </location>
</feature>